<name>A0ABX6JZ59_9MICO</name>
<evidence type="ECO:0000259" key="3">
    <source>
        <dbReference type="Pfam" id="PF17802"/>
    </source>
</evidence>
<reference evidence="4 5" key="1">
    <citation type="submission" date="2020-03" db="EMBL/GenBank/DDBJ databases">
        <title>Leucobacter sp. nov., isolated from beetles.</title>
        <authorList>
            <person name="Hyun D.-W."/>
            <person name="Bae J.-W."/>
        </authorList>
    </citation>
    <scope>NUCLEOTIDE SEQUENCE [LARGE SCALE GENOMIC DNA]</scope>
    <source>
        <strain evidence="4 5">HDW9A</strain>
    </source>
</reference>
<feature type="signal peptide" evidence="1">
    <location>
        <begin position="1"/>
        <end position="27"/>
    </location>
</feature>
<feature type="domain" description="Gram-positive pilin subunit D1 N-terminal" evidence="2">
    <location>
        <begin position="42"/>
        <end position="183"/>
    </location>
</feature>
<dbReference type="Gene3D" id="2.60.40.10">
    <property type="entry name" value="Immunoglobulins"/>
    <property type="match status" value="2"/>
</dbReference>
<proteinExistence type="predicted"/>
<evidence type="ECO:0000313" key="4">
    <source>
        <dbReference type="EMBL" id="QIM19201.1"/>
    </source>
</evidence>
<protein>
    <submittedName>
        <fullName evidence="4">SpaH/EbpB family LPXTG-anchored major pilin</fullName>
    </submittedName>
</protein>
<dbReference type="InterPro" id="IPR032364">
    <property type="entry name" value="GramPos_pilinD1_N"/>
</dbReference>
<evidence type="ECO:0000259" key="2">
    <source>
        <dbReference type="Pfam" id="PF16555"/>
    </source>
</evidence>
<organism evidence="4 5">
    <name type="scientific">Leucobacter coleopterorum</name>
    <dbReference type="NCBI Taxonomy" id="2714933"/>
    <lineage>
        <taxon>Bacteria</taxon>
        <taxon>Bacillati</taxon>
        <taxon>Actinomycetota</taxon>
        <taxon>Actinomycetes</taxon>
        <taxon>Micrococcales</taxon>
        <taxon>Microbacteriaceae</taxon>
        <taxon>Leucobacter</taxon>
    </lineage>
</organism>
<dbReference type="Gene3D" id="2.60.40.740">
    <property type="match status" value="1"/>
</dbReference>
<evidence type="ECO:0000313" key="5">
    <source>
        <dbReference type="Proteomes" id="UP000503441"/>
    </source>
</evidence>
<dbReference type="Pfam" id="PF16555">
    <property type="entry name" value="GramPos_pilinD1"/>
    <property type="match status" value="1"/>
</dbReference>
<evidence type="ECO:0000256" key="1">
    <source>
        <dbReference type="SAM" id="SignalP"/>
    </source>
</evidence>
<feature type="domain" description="SpaA-like prealbumin fold" evidence="3">
    <location>
        <begin position="344"/>
        <end position="446"/>
    </location>
</feature>
<dbReference type="InterPro" id="IPR013783">
    <property type="entry name" value="Ig-like_fold"/>
</dbReference>
<dbReference type="InterPro" id="IPR048052">
    <property type="entry name" value="FM1-like"/>
</dbReference>
<feature type="chain" id="PRO_5046916392" evidence="1">
    <location>
        <begin position="28"/>
        <end position="470"/>
    </location>
</feature>
<dbReference type="Pfam" id="PF17802">
    <property type="entry name" value="SpaA"/>
    <property type="match status" value="1"/>
</dbReference>
<dbReference type="Proteomes" id="UP000503441">
    <property type="component" value="Chromosome"/>
</dbReference>
<keyword evidence="1" id="KW-0732">Signal</keyword>
<gene>
    <name evidence="4" type="ORF">G7066_12625</name>
</gene>
<dbReference type="NCBIfam" id="NF033902">
    <property type="entry name" value="iso_D2_wall_anc"/>
    <property type="match status" value="1"/>
</dbReference>
<sequence>MHSPRKRNGTFRLLAALVVGGALMVSAGVAASAAPTIDPTKNDASITVHKYEKPATATALPNDGREISPSDPVLSGLTPLNGVTFTAKKVNGIDLSTNAGWEALKTLTPTNLGGHTLGTAATQVTAGGGVATFSNLAVGLYLVEETVTPSGYLPAEPFLVTVPITDPANLNDWLYNVHVYPKNATFGDKNEKTVDDTGKVKLGDVITWNIYGEIPDAAVIDGYRIVDPLDSKLSYTNGTTIVKFEKSATTLAEGTDYVLTEATSGTPAKTTVTIDFTVDGRAKLVAARAADATDRVQVTIPTTVNTVGTIENTALVYPNAASFSIQPGQPGGPVNPSEETHFGDLLIEKVEAGKSTVKLKDAEFQIFKTRADAIARTGQIEVGGATTFTTNASGQIMLTGLRVSDWANGERVTSADPGYQSYWLVETKAPAGYSLLAEPYEVVVNDYVAGKTTPITRSRMLSITVVSPCR</sequence>
<keyword evidence="5" id="KW-1185">Reference proteome</keyword>
<accession>A0ABX6JZ59</accession>
<dbReference type="InterPro" id="IPR041033">
    <property type="entry name" value="SpaA_PFL_dom_1"/>
</dbReference>
<dbReference type="EMBL" id="CP049933">
    <property type="protein sequence ID" value="QIM19201.1"/>
    <property type="molecule type" value="Genomic_DNA"/>
</dbReference>
<dbReference type="RefSeq" id="WP_166331445.1">
    <property type="nucleotide sequence ID" value="NZ_CP049933.1"/>
</dbReference>